<comment type="function">
    <text evidence="7 8">Catalyzes the synthesis of beta-nicotinate D-ribonucleotide from nicotinate and 5-phospho-D-ribose 1-phosphate at the expense of ATP.</text>
</comment>
<feature type="domain" description="Nicotinate/nicotinamide phosphoribosyltransferase" evidence="9">
    <location>
        <begin position="188"/>
        <end position="421"/>
    </location>
</feature>
<gene>
    <name evidence="7" type="primary">pncB</name>
    <name evidence="11" type="ORF">rosmuc_00014</name>
</gene>
<keyword evidence="6 7" id="KW-0662">Pyridine nucleotide biosynthesis</keyword>
<dbReference type="AlphaFoldDB" id="A0A0A0HS61"/>
<name>A0A0A0HS61_9RHOB</name>
<dbReference type="eggNOG" id="COG1488">
    <property type="taxonomic scope" value="Bacteria"/>
</dbReference>
<dbReference type="EC" id="6.3.4.21" evidence="3 7"/>
<organism evidence="11 12">
    <name type="scientific">Roseovarius mucosus DSM 17069</name>
    <dbReference type="NCBI Taxonomy" id="1288298"/>
    <lineage>
        <taxon>Bacteria</taxon>
        <taxon>Pseudomonadati</taxon>
        <taxon>Pseudomonadota</taxon>
        <taxon>Alphaproteobacteria</taxon>
        <taxon>Rhodobacterales</taxon>
        <taxon>Roseobacteraceae</taxon>
        <taxon>Roseovarius</taxon>
    </lineage>
</organism>
<evidence type="ECO:0000256" key="5">
    <source>
        <dbReference type="ARBA" id="ARBA00022598"/>
    </source>
</evidence>
<keyword evidence="4 7" id="KW-0597">Phosphoprotein</keyword>
<dbReference type="OrthoDB" id="9771406at2"/>
<reference evidence="11 12" key="1">
    <citation type="submission" date="2013-01" db="EMBL/GenBank/DDBJ databases">
        <authorList>
            <person name="Fiebig A."/>
            <person name="Goeker M."/>
            <person name="Klenk H.-P.P."/>
        </authorList>
    </citation>
    <scope>NUCLEOTIDE SEQUENCE [LARGE SCALE GENOMIC DNA]</scope>
    <source>
        <strain evidence="11 12">DSM 17069</strain>
    </source>
</reference>
<dbReference type="GO" id="GO:0016757">
    <property type="term" value="F:glycosyltransferase activity"/>
    <property type="evidence" value="ECO:0007669"/>
    <property type="project" value="UniProtKB-KW"/>
</dbReference>
<dbReference type="Proteomes" id="UP000030021">
    <property type="component" value="Unassembled WGS sequence"/>
</dbReference>
<dbReference type="Gene3D" id="3.20.140.10">
    <property type="entry name" value="nicotinate phosphoribosyltransferase"/>
    <property type="match status" value="1"/>
</dbReference>
<comment type="PTM">
    <text evidence="7 8">Transiently phosphorylated on a His residue during the reaction cycle. Phosphorylation strongly increases the affinity for substrates and increases the rate of nicotinate D-ribonucleotide production. Dephosphorylation regenerates the low-affinity form of the enzyme, leading to product release.</text>
</comment>
<accession>A0A0A0HS61</accession>
<keyword evidence="11" id="KW-0328">Glycosyltransferase</keyword>
<proteinExistence type="inferred from homology"/>
<comment type="similarity">
    <text evidence="2 7 8">Belongs to the NAPRTase family.</text>
</comment>
<evidence type="ECO:0000259" key="9">
    <source>
        <dbReference type="Pfam" id="PF04095"/>
    </source>
</evidence>
<evidence type="ECO:0000313" key="12">
    <source>
        <dbReference type="Proteomes" id="UP000030021"/>
    </source>
</evidence>
<keyword evidence="5 7" id="KW-0436">Ligase</keyword>
<evidence type="ECO:0000256" key="3">
    <source>
        <dbReference type="ARBA" id="ARBA00013236"/>
    </source>
</evidence>
<comment type="catalytic activity">
    <reaction evidence="7 8">
        <text>5-phospho-alpha-D-ribose 1-diphosphate + nicotinate + ATP + H2O = nicotinate beta-D-ribonucleotide + ADP + phosphate + diphosphate</text>
        <dbReference type="Rhea" id="RHEA:36163"/>
        <dbReference type="ChEBI" id="CHEBI:15377"/>
        <dbReference type="ChEBI" id="CHEBI:30616"/>
        <dbReference type="ChEBI" id="CHEBI:32544"/>
        <dbReference type="ChEBI" id="CHEBI:33019"/>
        <dbReference type="ChEBI" id="CHEBI:43474"/>
        <dbReference type="ChEBI" id="CHEBI:57502"/>
        <dbReference type="ChEBI" id="CHEBI:58017"/>
        <dbReference type="ChEBI" id="CHEBI:456216"/>
        <dbReference type="EC" id="6.3.4.21"/>
    </reaction>
</comment>
<dbReference type="Pfam" id="PF04095">
    <property type="entry name" value="NAPRTase"/>
    <property type="match status" value="1"/>
</dbReference>
<dbReference type="PANTHER" id="PTHR11098">
    <property type="entry name" value="NICOTINATE PHOSPHORIBOSYLTRANSFERASE"/>
    <property type="match status" value="1"/>
</dbReference>
<feature type="domain" description="Nicotinate phosphoribosyltransferase N-terminal" evidence="10">
    <location>
        <begin position="23"/>
        <end position="146"/>
    </location>
</feature>
<dbReference type="NCBIfam" id="TIGR01514">
    <property type="entry name" value="NAPRTase"/>
    <property type="match status" value="1"/>
</dbReference>
<comment type="caution">
    <text evidence="11">The sequence shown here is derived from an EMBL/GenBank/DDBJ whole genome shotgun (WGS) entry which is preliminary data.</text>
</comment>
<evidence type="ECO:0000256" key="6">
    <source>
        <dbReference type="ARBA" id="ARBA00022642"/>
    </source>
</evidence>
<sequence length="430" mass="49392">MVDIATRVHNHKWKIDPIVRSLIDTDFYKLLMCQSVFRRRPDTTVTFSLINRSSAIRLADLVDEGELREQLDHIRSLSLSRGESTWMRGNMFYGKRSMFTPEFMDWFEALRLPPYHLEKRNGQYELTFEGKWPEVMLWEIPALAVLMELRSRAVLHHLKKFELQVLYARAMTKLWEKVEHLRPIEGLRIADFGTRRRHSFLWQDWCVQAMSERLGNRFVGTSNCLIAKNRDLEAIGTNAHELPMVYAALAEDDAALARAPYEVLSDWHEEHDGNLRIILPDTYGTKGFLDNAPDWLAGWTGIRIDSGAPEEGAETAINWWKSRGEDPRQKMVIFSDGLDVDRIIALHQRFSGRVRCSFGWGTLLTNDFRGLTPDDALAPFSLVCKAVAANGRPTVKLSDNPRKAMGPADQIARYQRVFGVGAQEEFEVIV</sequence>
<dbReference type="InterPro" id="IPR036068">
    <property type="entry name" value="Nicotinate_pribotase-like_C"/>
</dbReference>
<dbReference type="PANTHER" id="PTHR11098:SF1">
    <property type="entry name" value="NICOTINATE PHOSPHORIBOSYLTRANSFERASE"/>
    <property type="match status" value="1"/>
</dbReference>
<dbReference type="EMBL" id="AONH01000001">
    <property type="protein sequence ID" value="KGM89424.1"/>
    <property type="molecule type" value="Genomic_DNA"/>
</dbReference>
<protein>
    <recommendedName>
        <fullName evidence="3 7">Nicotinate phosphoribosyltransferase</fullName>
        <shortName evidence="7">NAPRTase</shortName>
        <ecNumber evidence="3 7">6.3.4.21</ecNumber>
    </recommendedName>
</protein>
<evidence type="ECO:0000259" key="10">
    <source>
        <dbReference type="Pfam" id="PF17767"/>
    </source>
</evidence>
<dbReference type="UniPathway" id="UPA00253">
    <property type="reaction ID" value="UER00457"/>
</dbReference>
<evidence type="ECO:0000256" key="2">
    <source>
        <dbReference type="ARBA" id="ARBA00010897"/>
    </source>
</evidence>
<evidence type="ECO:0000256" key="1">
    <source>
        <dbReference type="ARBA" id="ARBA00004952"/>
    </source>
</evidence>
<evidence type="ECO:0000256" key="4">
    <source>
        <dbReference type="ARBA" id="ARBA00022553"/>
    </source>
</evidence>
<dbReference type="SUPFAM" id="SSF54675">
    <property type="entry name" value="Nicotinate/Quinolinate PRTase N-terminal domain-like"/>
    <property type="match status" value="1"/>
</dbReference>
<evidence type="ECO:0000256" key="7">
    <source>
        <dbReference type="HAMAP-Rule" id="MF_00570"/>
    </source>
</evidence>
<dbReference type="PIRSF" id="PIRSF000484">
    <property type="entry name" value="NAPRT"/>
    <property type="match status" value="1"/>
</dbReference>
<dbReference type="STRING" id="215743.ROSMUCSMR3_02257"/>
<dbReference type="InterPro" id="IPR040727">
    <property type="entry name" value="NAPRTase_N"/>
</dbReference>
<evidence type="ECO:0000256" key="8">
    <source>
        <dbReference type="RuleBase" id="RU003838"/>
    </source>
</evidence>
<dbReference type="RefSeq" id="WP_037275854.1">
    <property type="nucleotide sequence ID" value="NZ_KN293991.1"/>
</dbReference>
<dbReference type="GO" id="GO:0034355">
    <property type="term" value="P:NAD+ biosynthetic process via the salvage pathway"/>
    <property type="evidence" value="ECO:0007669"/>
    <property type="project" value="TreeGrafter"/>
</dbReference>
<dbReference type="HAMAP" id="MF_00570">
    <property type="entry name" value="NAPRTase"/>
    <property type="match status" value="1"/>
</dbReference>
<dbReference type="Pfam" id="PF17767">
    <property type="entry name" value="NAPRTase_N"/>
    <property type="match status" value="1"/>
</dbReference>
<dbReference type="GO" id="GO:0005829">
    <property type="term" value="C:cytosol"/>
    <property type="evidence" value="ECO:0007669"/>
    <property type="project" value="TreeGrafter"/>
</dbReference>
<dbReference type="InterPro" id="IPR041525">
    <property type="entry name" value="N/Namide_PRibTrfase"/>
</dbReference>
<dbReference type="GO" id="GO:0004516">
    <property type="term" value="F:nicotinate phosphoribosyltransferase activity"/>
    <property type="evidence" value="ECO:0007669"/>
    <property type="project" value="UniProtKB-UniRule"/>
</dbReference>
<dbReference type="NCBIfam" id="NF003704">
    <property type="entry name" value="PRK05321.1"/>
    <property type="match status" value="1"/>
</dbReference>
<dbReference type="InterPro" id="IPR006406">
    <property type="entry name" value="Nic_PRibTrfase"/>
</dbReference>
<feature type="modified residue" description="Phosphohistidine; by autocatalysis" evidence="7">
    <location>
        <position position="240"/>
    </location>
</feature>
<dbReference type="HOGENOM" id="CLU_030991_1_0_5"/>
<dbReference type="InterPro" id="IPR007229">
    <property type="entry name" value="Nic_PRibTrfase-Fam"/>
</dbReference>
<comment type="pathway">
    <text evidence="1 7 8">Cofactor biosynthesis; NAD(+) biosynthesis; nicotinate D-ribonucleotide from nicotinate: step 1/1.</text>
</comment>
<dbReference type="SUPFAM" id="SSF51690">
    <property type="entry name" value="Nicotinate/Quinolinate PRTase C-terminal domain-like"/>
    <property type="match status" value="1"/>
</dbReference>
<keyword evidence="11" id="KW-0808">Transferase</keyword>
<dbReference type="PATRIC" id="fig|1288298.3.peg.14"/>
<evidence type="ECO:0000313" key="11">
    <source>
        <dbReference type="EMBL" id="KGM89424.1"/>
    </source>
</evidence>